<feature type="non-terminal residue" evidence="1">
    <location>
        <position position="34"/>
    </location>
</feature>
<accession>A0A383A425</accession>
<feature type="non-terminal residue" evidence="1">
    <location>
        <position position="1"/>
    </location>
</feature>
<protein>
    <submittedName>
        <fullName evidence="1">Uncharacterized protein</fullName>
    </submittedName>
</protein>
<proteinExistence type="predicted"/>
<dbReference type="EMBL" id="UINC01188918">
    <property type="protein sequence ID" value="SVE02363.1"/>
    <property type="molecule type" value="Genomic_DNA"/>
</dbReference>
<name>A0A383A425_9ZZZZ</name>
<organism evidence="1">
    <name type="scientific">marine metagenome</name>
    <dbReference type="NCBI Taxonomy" id="408172"/>
    <lineage>
        <taxon>unclassified sequences</taxon>
        <taxon>metagenomes</taxon>
        <taxon>ecological metagenomes</taxon>
    </lineage>
</organism>
<evidence type="ECO:0000313" key="1">
    <source>
        <dbReference type="EMBL" id="SVE02363.1"/>
    </source>
</evidence>
<dbReference type="AlphaFoldDB" id="A0A383A425"/>
<reference evidence="1" key="1">
    <citation type="submission" date="2018-05" db="EMBL/GenBank/DDBJ databases">
        <authorList>
            <person name="Lanie J.A."/>
            <person name="Ng W.-L."/>
            <person name="Kazmierczak K.M."/>
            <person name="Andrzejewski T.M."/>
            <person name="Davidsen T.M."/>
            <person name="Wayne K.J."/>
            <person name="Tettelin H."/>
            <person name="Glass J.I."/>
            <person name="Rusch D."/>
            <person name="Podicherti R."/>
            <person name="Tsui H.-C.T."/>
            <person name="Winkler M.E."/>
        </authorList>
    </citation>
    <scope>NUCLEOTIDE SEQUENCE</scope>
</reference>
<gene>
    <name evidence="1" type="ORF">METZ01_LOCUS455217</name>
</gene>
<sequence length="34" mass="3710">VSIQDSIDRTNVEVLSYSAKSRPFDLATSRALGL</sequence>